<evidence type="ECO:0000313" key="1">
    <source>
        <dbReference type="EMBL" id="EGH17559.1"/>
    </source>
</evidence>
<dbReference type="InterPro" id="IPR027417">
    <property type="entry name" value="P-loop_NTPase"/>
</dbReference>
<reference evidence="1 2" key="1">
    <citation type="journal article" date="2011" name="PLoS Pathog.">
        <title>Dynamic evolution of pathogenicity revealed by sequencing and comparative genomics of 19 Pseudomonas syringae isolates.</title>
        <authorList>
            <person name="Baltrus D.A."/>
            <person name="Nishimura M.T."/>
            <person name="Romanchuk A."/>
            <person name="Chang J.H."/>
            <person name="Mukhtar M.S."/>
            <person name="Cherkis K."/>
            <person name="Roach J."/>
            <person name="Grant S.R."/>
            <person name="Jones C.D."/>
            <person name="Dangl J.L."/>
        </authorList>
    </citation>
    <scope>NUCLEOTIDE SEQUENCE [LARGE SCALE GENOMIC DNA]</scope>
    <source>
        <strain evidence="2">race 4</strain>
    </source>
</reference>
<comment type="caution">
    <text evidence="1">The sequence shown here is derived from an EMBL/GenBank/DDBJ whole genome shotgun (WGS) entry which is preliminary data.</text>
</comment>
<dbReference type="Gene3D" id="3.40.50.300">
    <property type="entry name" value="P-loop containing nucleotide triphosphate hydrolases"/>
    <property type="match status" value="1"/>
</dbReference>
<dbReference type="EMBL" id="ADWY01001855">
    <property type="protein sequence ID" value="EGH17559.1"/>
    <property type="molecule type" value="Genomic_DNA"/>
</dbReference>
<dbReference type="HOGENOM" id="CLU_2432244_0_0_6"/>
<organism evidence="1 2">
    <name type="scientific">Pseudomonas savastanoi pv. glycinea str. race 4</name>
    <dbReference type="NCBI Taxonomy" id="875330"/>
    <lineage>
        <taxon>Bacteria</taxon>
        <taxon>Pseudomonadati</taxon>
        <taxon>Pseudomonadota</taxon>
        <taxon>Gammaproteobacteria</taxon>
        <taxon>Pseudomonadales</taxon>
        <taxon>Pseudomonadaceae</taxon>
        <taxon>Pseudomonas</taxon>
    </lineage>
</organism>
<feature type="non-terminal residue" evidence="1">
    <location>
        <position position="1"/>
    </location>
</feature>
<proteinExistence type="predicted"/>
<protein>
    <submittedName>
        <fullName evidence="1">Phosphonate metabolism protein PhnN</fullName>
    </submittedName>
</protein>
<dbReference type="PATRIC" id="fig|875330.6.peg.5109"/>
<gene>
    <name evidence="1" type="ORF">Pgy4_31846</name>
</gene>
<name>F3CE67_PSESG</name>
<dbReference type="Proteomes" id="UP000005466">
    <property type="component" value="Unassembled WGS sequence"/>
</dbReference>
<accession>F3CE67</accession>
<dbReference type="AlphaFoldDB" id="F3CE67"/>
<dbReference type="SUPFAM" id="SSF52540">
    <property type="entry name" value="P-loop containing nucleoside triphosphate hydrolases"/>
    <property type="match status" value="1"/>
</dbReference>
<sequence length="90" mass="10084">SRAHLQKAQLRYPTLLAVLLTVNQDVLRQRLLARNRETLAEIEERLARNSRFAGDLLANNPQVFPLDNSGDLQQTVATLIGLMERSDACA</sequence>
<evidence type="ECO:0000313" key="2">
    <source>
        <dbReference type="Proteomes" id="UP000005466"/>
    </source>
</evidence>